<dbReference type="Gene3D" id="3.90.550.10">
    <property type="entry name" value="Spore Coat Polysaccharide Biosynthesis Protein SpsA, Chain A"/>
    <property type="match status" value="1"/>
</dbReference>
<comment type="function">
    <text evidence="4">Required for formate dehydrogenase (FDH) activity. Acts as a sulfur carrier protein that transfers sulfur from IscS to the molybdenum cofactor prior to its insertion into FDH.</text>
</comment>
<evidence type="ECO:0000256" key="5">
    <source>
        <dbReference type="HAMAP-Rule" id="MF_00316"/>
    </source>
</evidence>
<comment type="function">
    <text evidence="5">Transfers a GMP moiety from GTP to Mo-molybdopterin (Mo-MPT) cofactor (Moco or molybdenum cofactor) to form Mo-molybdopterin guanine dinucleotide (Mo-MGD) cofactor.</text>
</comment>
<feature type="active site" description="Cysteine persulfide intermediate" evidence="4">
    <location>
        <position position="96"/>
    </location>
</feature>
<dbReference type="Gene3D" id="3.40.140.10">
    <property type="entry name" value="Cytidine Deaminase, domain 2"/>
    <property type="match status" value="1"/>
</dbReference>
<dbReference type="EMBL" id="SRSD01000005">
    <property type="protein sequence ID" value="KAA0891675.1"/>
    <property type="molecule type" value="Genomic_DNA"/>
</dbReference>
<feature type="binding site" evidence="5">
    <location>
        <position position="357"/>
    </location>
    <ligand>
        <name>GTP</name>
        <dbReference type="ChEBI" id="CHEBI:37565"/>
    </ligand>
</feature>
<keyword evidence="5" id="KW-0479">Metal-binding</keyword>
<dbReference type="PANTHER" id="PTHR30592">
    <property type="entry name" value="FORMATE DEHYDROGENASE"/>
    <property type="match status" value="1"/>
</dbReference>
<dbReference type="GO" id="GO:0005737">
    <property type="term" value="C:cytoplasm"/>
    <property type="evidence" value="ECO:0007669"/>
    <property type="project" value="UniProtKB-SubCell"/>
</dbReference>
<dbReference type="PANTHER" id="PTHR30592:SF1">
    <property type="entry name" value="SULFUR CARRIER PROTEIN FDHD"/>
    <property type="match status" value="1"/>
</dbReference>
<gene>
    <name evidence="4 7" type="primary">fdhD</name>
    <name evidence="5" type="synonym">mobA</name>
    <name evidence="7" type="ORF">ET418_09520</name>
</gene>
<dbReference type="GO" id="GO:0006777">
    <property type="term" value="P:Mo-molybdopterin cofactor biosynthetic process"/>
    <property type="evidence" value="ECO:0007669"/>
    <property type="project" value="UniProtKB-UniRule"/>
</dbReference>
<dbReference type="GO" id="GO:0046872">
    <property type="term" value="F:metal ion binding"/>
    <property type="evidence" value="ECO:0007669"/>
    <property type="project" value="UniProtKB-KW"/>
</dbReference>
<protein>
    <recommendedName>
        <fullName evidence="4 5">Multifunctional fusion protein</fullName>
    </recommendedName>
    <domain>
        <recommendedName>
            <fullName evidence="5">Probable molybdenum cofactor guanylyltransferase</fullName>
            <shortName evidence="5">MoCo guanylyltransferase</shortName>
            <ecNumber evidence="5">2.7.7.77</ecNumber>
        </recommendedName>
        <alternativeName>
            <fullName evidence="5">GTP:molybdopterin guanylyltransferase</fullName>
        </alternativeName>
        <alternativeName>
            <fullName evidence="5">Molybdopterin-guanine dinucleotide synthase</fullName>
            <shortName evidence="5">MGD synthase</shortName>
        </alternativeName>
        <alternativeName>
            <fullName evidence="5">Molybdopterin guanylyltransferase</fullName>
        </alternativeName>
        <alternativeName>
            <fullName evidence="5">Mo-MPT guanylyltransferase</fullName>
        </alternativeName>
    </domain>
    <domain>
        <recommendedName>
            <fullName evidence="4">Sulfur carrier protein FdhD</fullName>
        </recommendedName>
    </domain>
</protein>
<dbReference type="GO" id="GO:0005525">
    <property type="term" value="F:GTP binding"/>
    <property type="evidence" value="ECO:0007669"/>
    <property type="project" value="UniProtKB-UniRule"/>
</dbReference>
<dbReference type="InterPro" id="IPR013482">
    <property type="entry name" value="Molybde_CF_guanTrfase"/>
</dbReference>
<comment type="caution">
    <text evidence="7">The sequence shown here is derived from an EMBL/GenBank/DDBJ whole genome shotgun (WGS) entry which is preliminary data.</text>
</comment>
<dbReference type="InterPro" id="IPR016193">
    <property type="entry name" value="Cytidine_deaminase-like"/>
</dbReference>
<dbReference type="EC" id="2.7.7.77" evidence="5"/>
<feature type="binding site" evidence="5">
    <location>
        <position position="283"/>
    </location>
    <ligand>
        <name>GTP</name>
        <dbReference type="ChEBI" id="CHEBI:37565"/>
    </ligand>
</feature>
<dbReference type="Pfam" id="PF02634">
    <property type="entry name" value="FdhD-NarQ"/>
    <property type="match status" value="1"/>
</dbReference>
<comment type="cofactor">
    <cofactor evidence="5">
        <name>Mg(2+)</name>
        <dbReference type="ChEBI" id="CHEBI:18420"/>
    </cofactor>
</comment>
<feature type="domain" description="MobA-like NTP transferase" evidence="6">
    <location>
        <begin position="268"/>
        <end position="414"/>
    </location>
</feature>
<comment type="catalytic activity">
    <reaction evidence="5">
        <text>Mo-molybdopterin + GTP + H(+) = Mo-molybdopterin guanine dinucleotide + diphosphate</text>
        <dbReference type="Rhea" id="RHEA:34243"/>
        <dbReference type="ChEBI" id="CHEBI:15378"/>
        <dbReference type="ChEBI" id="CHEBI:33019"/>
        <dbReference type="ChEBI" id="CHEBI:37565"/>
        <dbReference type="ChEBI" id="CHEBI:71302"/>
        <dbReference type="ChEBI" id="CHEBI:71310"/>
        <dbReference type="EC" id="2.7.7.77"/>
    </reaction>
</comment>
<dbReference type="OrthoDB" id="3197277at2"/>
<dbReference type="Pfam" id="PF12804">
    <property type="entry name" value="NTP_transf_3"/>
    <property type="match status" value="1"/>
</dbReference>
<evidence type="ECO:0000313" key="8">
    <source>
        <dbReference type="Proteomes" id="UP000324298"/>
    </source>
</evidence>
<dbReference type="Proteomes" id="UP000324298">
    <property type="component" value="Unassembled WGS sequence"/>
</dbReference>
<feature type="binding site" evidence="5">
    <location>
        <begin position="271"/>
        <end position="273"/>
    </location>
    <ligand>
        <name>GTP</name>
        <dbReference type="ChEBI" id="CHEBI:37565"/>
    </ligand>
</feature>
<dbReference type="GO" id="GO:0061603">
    <property type="term" value="F:molybdenum cofactor guanylyltransferase activity"/>
    <property type="evidence" value="ECO:0007669"/>
    <property type="project" value="UniProtKB-EC"/>
</dbReference>
<feature type="binding site" evidence="5">
    <location>
        <position position="357"/>
    </location>
    <ligand>
        <name>Mg(2+)</name>
        <dbReference type="ChEBI" id="CHEBI:18420"/>
    </ligand>
</feature>
<keyword evidence="5 7" id="KW-0808">Transferase</keyword>
<evidence type="ECO:0000256" key="4">
    <source>
        <dbReference type="HAMAP-Rule" id="MF_00187"/>
    </source>
</evidence>
<dbReference type="SUPFAM" id="SSF53927">
    <property type="entry name" value="Cytidine deaminase-like"/>
    <property type="match status" value="1"/>
</dbReference>
<feature type="binding site" evidence="5">
    <location>
        <position position="328"/>
    </location>
    <ligand>
        <name>GTP</name>
        <dbReference type="ChEBI" id="CHEBI:37565"/>
    </ligand>
</feature>
<keyword evidence="2 5" id="KW-0342">GTP-binding</keyword>
<dbReference type="Gene3D" id="3.10.20.10">
    <property type="match status" value="1"/>
</dbReference>
<comment type="caution">
    <text evidence="5">Lacks conserved residue(s) required for the propagation of feature annotation.</text>
</comment>
<accession>A0A5A9XGQ2</accession>
<evidence type="ECO:0000256" key="3">
    <source>
        <dbReference type="ARBA" id="ARBA00023150"/>
    </source>
</evidence>
<dbReference type="HAMAP" id="MF_00187">
    <property type="entry name" value="FdhD"/>
    <property type="match status" value="1"/>
</dbReference>
<dbReference type="InterPro" id="IPR029044">
    <property type="entry name" value="Nucleotide-diphossugar_trans"/>
</dbReference>
<sequence>MKTTHVYHQGRLEEQQGDTVREFPVVLHVNGREIATLIASPHDLRFLVAGFLRLQGFVTCISDFHMLAVCEDFGTANVRIKGELPERLKPVLTSGCGTGITFNLPSAEARTVPAAPARVTADTIFRLMDELNRRSEQYRSHGGIHSAAVGDDQGIILAAEDIGRHNTLDRIAGEALIKGIDLAGKLLVTSGRISTEMAAKAALLGITLIASRTSPTDMAITMCEEAGITLIGYVRGGKFTVYSHPETIAAELGRHASPTGRTIPGVTGVILAGGKSSRMRSNKALLPYKGGRFIEAIYRQMSELFDEVILVTNTPDEYAFLPCRKVPDLHPGMGALAGLHSGLHHSDTPHIFAVACDMPYLNSALIKRLATLRTKADVIIPEGEKGLEPLHAFYGKQCHDAMEKALQSGSRRIVSFFPEARVCVFSRDEVTTFDPSLDSFRNINTPADYFELRDGERVKSHPEAALAVHSG</sequence>
<dbReference type="InterPro" id="IPR025877">
    <property type="entry name" value="MobA-like_NTP_Trfase"/>
</dbReference>
<evidence type="ECO:0000256" key="1">
    <source>
        <dbReference type="ARBA" id="ARBA00022490"/>
    </source>
</evidence>
<keyword evidence="1 5" id="KW-0963">Cytoplasm</keyword>
<proteinExistence type="inferred from homology"/>
<dbReference type="RefSeq" id="WP_149307374.1">
    <property type="nucleotide sequence ID" value="NZ_SRSD01000005.1"/>
</dbReference>
<dbReference type="GO" id="GO:0016783">
    <property type="term" value="F:sulfurtransferase activity"/>
    <property type="evidence" value="ECO:0007669"/>
    <property type="project" value="InterPro"/>
</dbReference>
<reference evidence="7 8" key="1">
    <citation type="submission" date="2019-04" db="EMBL/GenBank/DDBJ databases">
        <title>Geobacter ruber sp. nov., ferric-reducing bacteria isolated from paddy soil.</title>
        <authorList>
            <person name="Xu Z."/>
            <person name="Masuda Y."/>
            <person name="Itoh H."/>
            <person name="Senoo K."/>
        </authorList>
    </citation>
    <scope>NUCLEOTIDE SEQUENCE [LARGE SCALE GENOMIC DNA]</scope>
    <source>
        <strain evidence="7 8">Red88</strain>
    </source>
</reference>
<comment type="similarity">
    <text evidence="5">Belongs to the MobA family.</text>
</comment>
<keyword evidence="5" id="KW-0547">Nucleotide-binding</keyword>
<comment type="domain">
    <text evidence="5">The N-terminal domain determines nucleotide recognition and specific binding, while the C-terminal domain determines the specific binding to the target protein.</text>
</comment>
<dbReference type="CDD" id="cd02503">
    <property type="entry name" value="MobA"/>
    <property type="match status" value="1"/>
</dbReference>
<name>A0A5A9XGQ2_9BACT</name>
<dbReference type="InterPro" id="IPR003786">
    <property type="entry name" value="FdhD"/>
</dbReference>
<keyword evidence="5" id="KW-0460">Magnesium</keyword>
<evidence type="ECO:0000259" key="6">
    <source>
        <dbReference type="Pfam" id="PF12804"/>
    </source>
</evidence>
<comment type="subcellular location">
    <subcellularLocation>
        <location evidence="5">Cytoplasm</location>
    </subcellularLocation>
</comment>
<evidence type="ECO:0000256" key="2">
    <source>
        <dbReference type="ARBA" id="ARBA00023134"/>
    </source>
</evidence>
<keyword evidence="8" id="KW-1185">Reference proteome</keyword>
<organism evidence="7 8">
    <name type="scientific">Oryzomonas rubra</name>
    <dbReference type="NCBI Taxonomy" id="2509454"/>
    <lineage>
        <taxon>Bacteria</taxon>
        <taxon>Pseudomonadati</taxon>
        <taxon>Thermodesulfobacteriota</taxon>
        <taxon>Desulfuromonadia</taxon>
        <taxon>Geobacterales</taxon>
        <taxon>Geobacteraceae</taxon>
        <taxon>Oryzomonas</taxon>
    </lineage>
</organism>
<dbReference type="AlphaFoldDB" id="A0A5A9XGQ2"/>
<keyword evidence="3 5" id="KW-0501">Molybdenum cofactor biosynthesis</keyword>
<dbReference type="GO" id="GO:0097163">
    <property type="term" value="F:sulfur carrier activity"/>
    <property type="evidence" value="ECO:0007669"/>
    <property type="project" value="UniProtKB-UniRule"/>
</dbReference>
<comment type="similarity">
    <text evidence="4">Belongs to the FdhD family.</text>
</comment>
<dbReference type="NCBIfam" id="TIGR00129">
    <property type="entry name" value="fdhD_narQ"/>
    <property type="match status" value="1"/>
</dbReference>
<dbReference type="HAMAP" id="MF_00316">
    <property type="entry name" value="MobA"/>
    <property type="match status" value="1"/>
</dbReference>
<evidence type="ECO:0000313" key="7">
    <source>
        <dbReference type="EMBL" id="KAA0891675.1"/>
    </source>
</evidence>
<dbReference type="SUPFAM" id="SSF53448">
    <property type="entry name" value="Nucleotide-diphospho-sugar transferases"/>
    <property type="match status" value="1"/>
</dbReference>